<dbReference type="GO" id="GO:0005634">
    <property type="term" value="C:nucleus"/>
    <property type="evidence" value="ECO:0007669"/>
    <property type="project" value="UniProtKB-SubCell"/>
</dbReference>
<protein>
    <recommendedName>
        <fullName evidence="6">Transcription repressor</fullName>
    </recommendedName>
    <alternativeName>
        <fullName evidence="6">Ovate family protein</fullName>
    </alternativeName>
</protein>
<feature type="domain" description="OVATE" evidence="7">
    <location>
        <begin position="135"/>
        <end position="194"/>
    </location>
</feature>
<comment type="subcellular location">
    <subcellularLocation>
        <location evidence="1 6">Nucleus</location>
    </subcellularLocation>
</comment>
<reference evidence="8" key="1">
    <citation type="submission" date="2019-10" db="EMBL/GenBank/DDBJ databases">
        <authorList>
            <person name="Zhang R."/>
            <person name="Pan Y."/>
            <person name="Wang J."/>
            <person name="Ma R."/>
            <person name="Yu S."/>
        </authorList>
    </citation>
    <scope>NUCLEOTIDE SEQUENCE</scope>
    <source>
        <strain evidence="8">LA-IB0</strain>
        <tissue evidence="8">Leaf</tissue>
    </source>
</reference>
<dbReference type="PANTHER" id="PTHR33057">
    <property type="entry name" value="TRANSCRIPTION REPRESSOR OFP7-RELATED"/>
    <property type="match status" value="1"/>
</dbReference>
<dbReference type="NCBIfam" id="TIGR01568">
    <property type="entry name" value="A_thal_3678"/>
    <property type="match status" value="1"/>
</dbReference>
<dbReference type="GO" id="GO:0045892">
    <property type="term" value="P:negative regulation of DNA-templated transcription"/>
    <property type="evidence" value="ECO:0007669"/>
    <property type="project" value="UniProtKB-UniRule"/>
</dbReference>
<dbReference type="InterPro" id="IPR006458">
    <property type="entry name" value="Ovate_C"/>
</dbReference>
<evidence type="ECO:0000256" key="5">
    <source>
        <dbReference type="ARBA" id="ARBA00023242"/>
    </source>
</evidence>
<keyword evidence="4 6" id="KW-0804">Transcription</keyword>
<organism evidence="8 9">
    <name type="scientific">Buddleja alternifolia</name>
    <dbReference type="NCBI Taxonomy" id="168488"/>
    <lineage>
        <taxon>Eukaryota</taxon>
        <taxon>Viridiplantae</taxon>
        <taxon>Streptophyta</taxon>
        <taxon>Embryophyta</taxon>
        <taxon>Tracheophyta</taxon>
        <taxon>Spermatophyta</taxon>
        <taxon>Magnoliopsida</taxon>
        <taxon>eudicotyledons</taxon>
        <taxon>Gunneridae</taxon>
        <taxon>Pentapetalae</taxon>
        <taxon>asterids</taxon>
        <taxon>lamiids</taxon>
        <taxon>Lamiales</taxon>
        <taxon>Scrophulariaceae</taxon>
        <taxon>Buddlejeae</taxon>
        <taxon>Buddleja</taxon>
    </lineage>
</organism>
<accession>A0AAV6XC68</accession>
<keyword evidence="9" id="KW-1185">Reference proteome</keyword>
<keyword evidence="5 6" id="KW-0539">Nucleus</keyword>
<evidence type="ECO:0000256" key="3">
    <source>
        <dbReference type="ARBA" id="ARBA00023015"/>
    </source>
</evidence>
<keyword evidence="3 6" id="KW-0805">Transcription regulation</keyword>
<evidence type="ECO:0000256" key="4">
    <source>
        <dbReference type="ARBA" id="ARBA00023163"/>
    </source>
</evidence>
<dbReference type="Proteomes" id="UP000826271">
    <property type="component" value="Unassembled WGS sequence"/>
</dbReference>
<evidence type="ECO:0000256" key="6">
    <source>
        <dbReference type="RuleBase" id="RU367028"/>
    </source>
</evidence>
<dbReference type="AlphaFoldDB" id="A0AAV6XC68"/>
<sequence>MGKKMKKFPFLFKATETTTGATTSAAAWPWPTCVNNPKTLSFRATTTAGNIYKTMNSAYLDDEHKNTTTTTDSSFSEHHHNSSFSYVSEINGYDDSVVIGGLRSDRLFFEPGETSSILEVAKTYDFPYKESVAIMAMDSTDPFVDFRVSMEEMVEAHGLKGWDCLEELLTCYLRVNEKVNHGYVVGAFIDLLTNLALPSNNESSSSAIDEVPCSSSSTATQDSFTSPLSFCSSTYSSTSPCLSLLENDDEIVNVEKM</sequence>
<dbReference type="InterPro" id="IPR038933">
    <property type="entry name" value="Ovate"/>
</dbReference>
<dbReference type="Pfam" id="PF04844">
    <property type="entry name" value="Ovate"/>
    <property type="match status" value="1"/>
</dbReference>
<dbReference type="PANTHER" id="PTHR33057:SF98">
    <property type="entry name" value="TRANSCRIPTION REPRESSOR OFP18"/>
    <property type="match status" value="1"/>
</dbReference>
<evidence type="ECO:0000313" key="8">
    <source>
        <dbReference type="EMBL" id="KAG8376793.1"/>
    </source>
</evidence>
<evidence type="ECO:0000313" key="9">
    <source>
        <dbReference type="Proteomes" id="UP000826271"/>
    </source>
</evidence>
<comment type="function">
    <text evidence="6">Transcriptional repressor that regulates multiple aspects of plant growth and development.</text>
</comment>
<comment type="caution">
    <text evidence="8">The sequence shown here is derived from an EMBL/GenBank/DDBJ whole genome shotgun (WGS) entry which is preliminary data.</text>
</comment>
<proteinExistence type="predicted"/>
<dbReference type="PROSITE" id="PS51754">
    <property type="entry name" value="OVATE"/>
    <property type="match status" value="1"/>
</dbReference>
<evidence type="ECO:0000256" key="2">
    <source>
        <dbReference type="ARBA" id="ARBA00022491"/>
    </source>
</evidence>
<evidence type="ECO:0000259" key="7">
    <source>
        <dbReference type="PROSITE" id="PS51754"/>
    </source>
</evidence>
<name>A0AAV6XC68_9LAMI</name>
<evidence type="ECO:0000256" key="1">
    <source>
        <dbReference type="ARBA" id="ARBA00004123"/>
    </source>
</evidence>
<dbReference type="EMBL" id="WHWC01000009">
    <property type="protein sequence ID" value="KAG8376793.1"/>
    <property type="molecule type" value="Genomic_DNA"/>
</dbReference>
<keyword evidence="2 6" id="KW-0678">Repressor</keyword>
<gene>
    <name evidence="8" type="ORF">BUALT_Bualt09G0100900</name>
</gene>